<keyword evidence="2" id="KW-0560">Oxidoreductase</keyword>
<reference evidence="5 6" key="1">
    <citation type="submission" date="2020-08" db="EMBL/GenBank/DDBJ databases">
        <title>Cohnella phylogeny.</title>
        <authorList>
            <person name="Dunlap C."/>
        </authorList>
    </citation>
    <scope>NUCLEOTIDE SEQUENCE [LARGE SCALE GENOMIC DNA]</scope>
    <source>
        <strain evidence="5 6">DSM 25239</strain>
    </source>
</reference>
<comment type="similarity">
    <text evidence="1">Belongs to the Gfo/Idh/MocA family.</text>
</comment>
<dbReference type="Pfam" id="PF22725">
    <property type="entry name" value="GFO_IDH_MocA_C3"/>
    <property type="match status" value="1"/>
</dbReference>
<feature type="domain" description="GFO/IDH/MocA-like oxidoreductase" evidence="4">
    <location>
        <begin position="129"/>
        <end position="256"/>
    </location>
</feature>
<dbReference type="InterPro" id="IPR055170">
    <property type="entry name" value="GFO_IDH_MocA-like_dom"/>
</dbReference>
<dbReference type="PANTHER" id="PTHR43708">
    <property type="entry name" value="CONSERVED EXPRESSED OXIDOREDUCTASE (EUROFUNG)"/>
    <property type="match status" value="1"/>
</dbReference>
<dbReference type="Gene3D" id="3.40.50.720">
    <property type="entry name" value="NAD(P)-binding Rossmann-like Domain"/>
    <property type="match status" value="1"/>
</dbReference>
<protein>
    <submittedName>
        <fullName evidence="5">Gfo/Idh/MocA family oxidoreductase</fullName>
    </submittedName>
</protein>
<feature type="domain" description="Gfo/Idh/MocA-like oxidoreductase N-terminal" evidence="3">
    <location>
        <begin position="5"/>
        <end position="121"/>
    </location>
</feature>
<dbReference type="GO" id="GO:0000166">
    <property type="term" value="F:nucleotide binding"/>
    <property type="evidence" value="ECO:0007669"/>
    <property type="project" value="InterPro"/>
</dbReference>
<evidence type="ECO:0000256" key="1">
    <source>
        <dbReference type="ARBA" id="ARBA00010928"/>
    </source>
</evidence>
<proteinExistence type="inferred from homology"/>
<sequence>MKQAKLGIVGFGRIVELVHLPLIRRVPVLQAAGVFDITAQRLALAEKRGFRAYDRLEDLLDSDVDAVLVATPPSSHSELAIEALRRGKHVMVEKPVAVRHDQAAEVMNAAREAGRIATVFHNRRLDPDFLLAKEAIASGMLGQVQFVERRCHRFGSGASFAVKSFDPEWRNKPEYGGGALLDWGVHLVDQLLQLNLGRVVQVQGLVRRLPWNRGEADDYAVARLTLDNGIVLTAETNFASLAPEPMWVIGGDRATLCVVSETEAYLREPGRPARALETGPVSRFAAAALYEAFANAILEGGEPFVPMEEAVGAMKVLDLVERSSREGRTEWM</sequence>
<dbReference type="Pfam" id="PF01408">
    <property type="entry name" value="GFO_IDH_MocA"/>
    <property type="match status" value="1"/>
</dbReference>
<dbReference type="InterPro" id="IPR000683">
    <property type="entry name" value="Gfo/Idh/MocA-like_OxRdtase_N"/>
</dbReference>
<dbReference type="RefSeq" id="WP_185134917.1">
    <property type="nucleotide sequence ID" value="NZ_JACJVR010000019.1"/>
</dbReference>
<evidence type="ECO:0000313" key="6">
    <source>
        <dbReference type="Proteomes" id="UP000553776"/>
    </source>
</evidence>
<gene>
    <name evidence="5" type="ORF">H7B90_05860</name>
</gene>
<keyword evidence="6" id="KW-1185">Reference proteome</keyword>
<dbReference type="Gene3D" id="3.30.360.10">
    <property type="entry name" value="Dihydrodipicolinate Reductase, domain 2"/>
    <property type="match status" value="1"/>
</dbReference>
<name>A0A841TRK3_9BACL</name>
<dbReference type="GO" id="GO:0016491">
    <property type="term" value="F:oxidoreductase activity"/>
    <property type="evidence" value="ECO:0007669"/>
    <property type="project" value="UniProtKB-KW"/>
</dbReference>
<dbReference type="InterPro" id="IPR051317">
    <property type="entry name" value="Gfo/Idh/MocA_oxidoreduct"/>
</dbReference>
<dbReference type="PANTHER" id="PTHR43708:SF5">
    <property type="entry name" value="CONSERVED EXPRESSED OXIDOREDUCTASE (EUROFUNG)-RELATED"/>
    <property type="match status" value="1"/>
</dbReference>
<evidence type="ECO:0000256" key="2">
    <source>
        <dbReference type="ARBA" id="ARBA00023002"/>
    </source>
</evidence>
<organism evidence="5 6">
    <name type="scientific">Cohnella xylanilytica</name>
    <dbReference type="NCBI Taxonomy" id="557555"/>
    <lineage>
        <taxon>Bacteria</taxon>
        <taxon>Bacillati</taxon>
        <taxon>Bacillota</taxon>
        <taxon>Bacilli</taxon>
        <taxon>Bacillales</taxon>
        <taxon>Paenibacillaceae</taxon>
        <taxon>Cohnella</taxon>
    </lineage>
</organism>
<dbReference type="SUPFAM" id="SSF55347">
    <property type="entry name" value="Glyceraldehyde-3-phosphate dehydrogenase-like, C-terminal domain"/>
    <property type="match status" value="1"/>
</dbReference>
<accession>A0A841TRK3</accession>
<dbReference type="AlphaFoldDB" id="A0A841TRK3"/>
<dbReference type="EMBL" id="JACJVR010000019">
    <property type="protein sequence ID" value="MBB6690926.1"/>
    <property type="molecule type" value="Genomic_DNA"/>
</dbReference>
<evidence type="ECO:0000313" key="5">
    <source>
        <dbReference type="EMBL" id="MBB6690926.1"/>
    </source>
</evidence>
<dbReference type="SUPFAM" id="SSF51735">
    <property type="entry name" value="NAD(P)-binding Rossmann-fold domains"/>
    <property type="match status" value="1"/>
</dbReference>
<comment type="caution">
    <text evidence="5">The sequence shown here is derived from an EMBL/GenBank/DDBJ whole genome shotgun (WGS) entry which is preliminary data.</text>
</comment>
<dbReference type="InterPro" id="IPR036291">
    <property type="entry name" value="NAD(P)-bd_dom_sf"/>
</dbReference>
<evidence type="ECO:0000259" key="4">
    <source>
        <dbReference type="Pfam" id="PF22725"/>
    </source>
</evidence>
<evidence type="ECO:0000259" key="3">
    <source>
        <dbReference type="Pfam" id="PF01408"/>
    </source>
</evidence>
<dbReference type="Proteomes" id="UP000553776">
    <property type="component" value="Unassembled WGS sequence"/>
</dbReference>